<dbReference type="Gene3D" id="1.10.3210.10">
    <property type="entry name" value="Hypothetical protein af1432"/>
    <property type="match status" value="1"/>
</dbReference>
<reference evidence="2 3" key="1">
    <citation type="submission" date="2019-01" db="EMBL/GenBank/DDBJ databases">
        <title>Spirosoma flava sp. nov., a propanil-degrading bacterium isolated from herbicide-contaminated soil.</title>
        <authorList>
            <person name="Zhang L."/>
            <person name="Jiang J.-D."/>
        </authorList>
    </citation>
    <scope>NUCLEOTIDE SEQUENCE [LARGE SCALE GENOMIC DNA]</scope>
    <source>
        <strain evidence="2 3">TY50</strain>
    </source>
</reference>
<dbReference type="EMBL" id="SBLB01000001">
    <property type="protein sequence ID" value="RYC71618.1"/>
    <property type="molecule type" value="Genomic_DNA"/>
</dbReference>
<organism evidence="2 3">
    <name type="scientific">Spirosoma sordidisoli</name>
    <dbReference type="NCBI Taxonomy" id="2502893"/>
    <lineage>
        <taxon>Bacteria</taxon>
        <taxon>Pseudomonadati</taxon>
        <taxon>Bacteroidota</taxon>
        <taxon>Cytophagia</taxon>
        <taxon>Cytophagales</taxon>
        <taxon>Cytophagaceae</taxon>
        <taxon>Spirosoma</taxon>
    </lineage>
</organism>
<comment type="caution">
    <text evidence="2">The sequence shown here is derived from an EMBL/GenBank/DDBJ whole genome shotgun (WGS) entry which is preliminary data.</text>
</comment>
<name>A0A4V1RWV8_9BACT</name>
<sequence>MNLVDIEQFIIDRLRAGLSPTLHYHGLHHVRDVVEAVNRIAQGEGVTDEESLTLLHTAALFHDVGFLSTYRGHEEAGCVYVRQVLPDFDYNDRQIETICGMIMATRVPQTPQNKLEEILCDADLDYLGRTDFEPIAHSLFEELKVRDMVADETAWNRIQVGFLASHHYWTPTAIATRQAAKEQRLHALRALV</sequence>
<dbReference type="Pfam" id="PF01966">
    <property type="entry name" value="HD"/>
    <property type="match status" value="1"/>
</dbReference>
<dbReference type="InterPro" id="IPR003607">
    <property type="entry name" value="HD/PDEase_dom"/>
</dbReference>
<dbReference type="SUPFAM" id="SSF109604">
    <property type="entry name" value="HD-domain/PDEase-like"/>
    <property type="match status" value="1"/>
</dbReference>
<protein>
    <submittedName>
        <fullName evidence="2">HD domain-containing protein</fullName>
    </submittedName>
</protein>
<dbReference type="AlphaFoldDB" id="A0A4V1RWV8"/>
<evidence type="ECO:0000313" key="3">
    <source>
        <dbReference type="Proteomes" id="UP000290407"/>
    </source>
</evidence>
<evidence type="ECO:0000259" key="1">
    <source>
        <dbReference type="Pfam" id="PF01966"/>
    </source>
</evidence>
<feature type="domain" description="HD" evidence="1">
    <location>
        <begin position="27"/>
        <end position="123"/>
    </location>
</feature>
<keyword evidence="3" id="KW-1185">Reference proteome</keyword>
<dbReference type="RefSeq" id="WP_129600503.1">
    <property type="nucleotide sequence ID" value="NZ_SBLB01000001.1"/>
</dbReference>
<gene>
    <name evidence="2" type="ORF">EQG79_05640</name>
</gene>
<dbReference type="CDD" id="cd00077">
    <property type="entry name" value="HDc"/>
    <property type="match status" value="1"/>
</dbReference>
<dbReference type="InterPro" id="IPR006674">
    <property type="entry name" value="HD_domain"/>
</dbReference>
<dbReference type="Proteomes" id="UP000290407">
    <property type="component" value="Unassembled WGS sequence"/>
</dbReference>
<evidence type="ECO:0000313" key="2">
    <source>
        <dbReference type="EMBL" id="RYC71618.1"/>
    </source>
</evidence>
<accession>A0A4V1RWV8</accession>
<proteinExistence type="predicted"/>